<sequence length="243" mass="27595">MKSRLLILLTVSFPSSAEQIVVASDIWCPYICSDNSGYVVELTQQAFATVDVEVKFETIPFQRALKLTSQHKIDAVLAVTSEHMLNFELYNNHIVIGQYTNDFYTAVDSSWQYSDLASLDDMLIATILGYDYGQSLNQYLETRHPQIRTSGETPLKSNLYLTAKRRVDLLVGNRYVIDHTARQFGYSDDIRYAGSENEITPLYVGFGNNDKGRSYATKFAQGIESLKQNGEYQAILDKYQITF</sequence>
<comment type="similarity">
    <text evidence="1">Belongs to the bacterial solute-binding protein 3 family.</text>
</comment>
<dbReference type="Proteomes" id="UP000002608">
    <property type="component" value="Chromosome"/>
</dbReference>
<dbReference type="eggNOG" id="COG0834">
    <property type="taxonomic scope" value="Bacteria"/>
</dbReference>
<dbReference type="InterPro" id="IPR001638">
    <property type="entry name" value="Solute-binding_3/MltF_N"/>
</dbReference>
<accession>A8H015</accession>
<evidence type="ECO:0000256" key="3">
    <source>
        <dbReference type="SAM" id="SignalP"/>
    </source>
</evidence>
<evidence type="ECO:0000256" key="1">
    <source>
        <dbReference type="ARBA" id="ARBA00010333"/>
    </source>
</evidence>
<dbReference type="Gene3D" id="3.40.190.10">
    <property type="entry name" value="Periplasmic binding protein-like II"/>
    <property type="match status" value="2"/>
</dbReference>
<dbReference type="STRING" id="398579.Spea_0574"/>
<keyword evidence="6" id="KW-1185">Reference proteome</keyword>
<organism evidence="5 6">
    <name type="scientific">Shewanella pealeana (strain ATCC 700345 / ANG-SQ1)</name>
    <dbReference type="NCBI Taxonomy" id="398579"/>
    <lineage>
        <taxon>Bacteria</taxon>
        <taxon>Pseudomonadati</taxon>
        <taxon>Pseudomonadota</taxon>
        <taxon>Gammaproteobacteria</taxon>
        <taxon>Alteromonadales</taxon>
        <taxon>Shewanellaceae</taxon>
        <taxon>Shewanella</taxon>
    </lineage>
</organism>
<gene>
    <name evidence="5" type="ordered locus">Spea_0574</name>
</gene>
<feature type="domain" description="Solute-binding protein family 3/N-terminal" evidence="4">
    <location>
        <begin position="35"/>
        <end position="239"/>
    </location>
</feature>
<dbReference type="HOGENOM" id="CLU_064076_7_0_6"/>
<feature type="signal peptide" evidence="3">
    <location>
        <begin position="1"/>
        <end position="17"/>
    </location>
</feature>
<dbReference type="SUPFAM" id="SSF53850">
    <property type="entry name" value="Periplasmic binding protein-like II"/>
    <property type="match status" value="1"/>
</dbReference>
<reference evidence="5 6" key="1">
    <citation type="submission" date="2007-10" db="EMBL/GenBank/DDBJ databases">
        <title>Complete sequence of Shewanella pealeana ATCC 700345.</title>
        <authorList>
            <consortium name="US DOE Joint Genome Institute"/>
            <person name="Copeland A."/>
            <person name="Lucas S."/>
            <person name="Lapidus A."/>
            <person name="Barry K."/>
            <person name="Glavina del Rio T."/>
            <person name="Dalin E."/>
            <person name="Tice H."/>
            <person name="Pitluck S."/>
            <person name="Chertkov O."/>
            <person name="Brettin T."/>
            <person name="Bruce D."/>
            <person name="Detter J.C."/>
            <person name="Han C."/>
            <person name="Schmutz J."/>
            <person name="Larimer F."/>
            <person name="Land M."/>
            <person name="Hauser L."/>
            <person name="Kyrpides N."/>
            <person name="Kim E."/>
            <person name="Zhao J.-S.Z."/>
            <person name="Manno D."/>
            <person name="Hawari J."/>
            <person name="Richardson P."/>
        </authorList>
    </citation>
    <scope>NUCLEOTIDE SEQUENCE [LARGE SCALE GENOMIC DNA]</scope>
    <source>
        <strain evidence="6">ATCC 700345 / ANG-SQ1</strain>
    </source>
</reference>
<feature type="chain" id="PRO_5002722172" evidence="3">
    <location>
        <begin position="18"/>
        <end position="243"/>
    </location>
</feature>
<evidence type="ECO:0000256" key="2">
    <source>
        <dbReference type="ARBA" id="ARBA00022729"/>
    </source>
</evidence>
<protein>
    <submittedName>
        <fullName evidence="5">Putative cation efflux protein</fullName>
    </submittedName>
</protein>
<keyword evidence="2 3" id="KW-0732">Signal</keyword>
<evidence type="ECO:0000313" key="6">
    <source>
        <dbReference type="Proteomes" id="UP000002608"/>
    </source>
</evidence>
<dbReference type="PANTHER" id="PTHR35936:SF25">
    <property type="entry name" value="ABC TRANSPORTER SUBSTRATE-BINDING PROTEIN"/>
    <property type="match status" value="1"/>
</dbReference>
<name>A8H015_SHEPA</name>
<proteinExistence type="inferred from homology"/>
<dbReference type="AlphaFoldDB" id="A8H015"/>
<dbReference type="RefSeq" id="WP_012153840.1">
    <property type="nucleotide sequence ID" value="NC_009901.1"/>
</dbReference>
<evidence type="ECO:0000259" key="4">
    <source>
        <dbReference type="Pfam" id="PF00497"/>
    </source>
</evidence>
<dbReference type="KEGG" id="spl:Spea_0574"/>
<dbReference type="Pfam" id="PF00497">
    <property type="entry name" value="SBP_bac_3"/>
    <property type="match status" value="1"/>
</dbReference>
<dbReference type="EMBL" id="CP000851">
    <property type="protein sequence ID" value="ABV85902.1"/>
    <property type="molecule type" value="Genomic_DNA"/>
</dbReference>
<evidence type="ECO:0000313" key="5">
    <source>
        <dbReference type="EMBL" id="ABV85902.1"/>
    </source>
</evidence>
<dbReference type="PANTHER" id="PTHR35936">
    <property type="entry name" value="MEMBRANE-BOUND LYTIC MUREIN TRANSGLYCOSYLASE F"/>
    <property type="match status" value="1"/>
</dbReference>